<dbReference type="AlphaFoldDB" id="A0A1G1YWN8"/>
<dbReference type="Proteomes" id="UP000177408">
    <property type="component" value="Unassembled WGS sequence"/>
</dbReference>
<gene>
    <name evidence="1" type="ORF">A3H67_01385</name>
</gene>
<name>A0A1G1YWN8_9BACT</name>
<comment type="caution">
    <text evidence="1">The sequence shown here is derived from an EMBL/GenBank/DDBJ whole genome shotgun (WGS) entry which is preliminary data.</text>
</comment>
<evidence type="ECO:0000313" key="2">
    <source>
        <dbReference type="Proteomes" id="UP000177408"/>
    </source>
</evidence>
<accession>A0A1G1YWN8</accession>
<organism evidence="1 2">
    <name type="scientific">Candidatus Buchananbacteria bacterium RIFCSPLOWO2_02_FULL_46_11b</name>
    <dbReference type="NCBI Taxonomy" id="1797548"/>
    <lineage>
        <taxon>Bacteria</taxon>
        <taxon>Candidatus Buchananiibacteriota</taxon>
    </lineage>
</organism>
<evidence type="ECO:0000313" key="1">
    <source>
        <dbReference type="EMBL" id="OGY55817.1"/>
    </source>
</evidence>
<sequence length="119" mass="13376">MQVETADKDRRQPKFYCPHCGQVFGLLPELGAGDLAVMVIVCPGCGQHFFVIKQPDKRKKTDWVALPLDSLETKRDLPPWLSGVLSQIMENRPHQVKRVLPDGLKDWLIGELGLAGKEE</sequence>
<dbReference type="EMBL" id="MHIR01000071">
    <property type="protein sequence ID" value="OGY55817.1"/>
    <property type="molecule type" value="Genomic_DNA"/>
</dbReference>
<proteinExistence type="predicted"/>
<reference evidence="1 2" key="1">
    <citation type="journal article" date="2016" name="Nat. Commun.">
        <title>Thousands of microbial genomes shed light on interconnected biogeochemical processes in an aquifer system.</title>
        <authorList>
            <person name="Anantharaman K."/>
            <person name="Brown C.T."/>
            <person name="Hug L.A."/>
            <person name="Sharon I."/>
            <person name="Castelle C.J."/>
            <person name="Probst A.J."/>
            <person name="Thomas B.C."/>
            <person name="Singh A."/>
            <person name="Wilkins M.J."/>
            <person name="Karaoz U."/>
            <person name="Brodie E.L."/>
            <person name="Williams K.H."/>
            <person name="Hubbard S.S."/>
            <person name="Banfield J.F."/>
        </authorList>
    </citation>
    <scope>NUCLEOTIDE SEQUENCE [LARGE SCALE GENOMIC DNA]</scope>
</reference>
<protein>
    <submittedName>
        <fullName evidence="1">Uncharacterized protein</fullName>
    </submittedName>
</protein>